<dbReference type="SUPFAM" id="SSF142433">
    <property type="entry name" value="CinA-like"/>
    <property type="match status" value="1"/>
</dbReference>
<dbReference type="HOGENOM" id="CLU_030805_1_0_11"/>
<keyword evidence="3" id="KW-1185">Reference proteome</keyword>
<accession>N0E5Y5</accession>
<evidence type="ECO:0000259" key="1">
    <source>
        <dbReference type="Pfam" id="PF02464"/>
    </source>
</evidence>
<dbReference type="Pfam" id="PF02464">
    <property type="entry name" value="CinA"/>
    <property type="match status" value="1"/>
</dbReference>
<evidence type="ECO:0000313" key="2">
    <source>
        <dbReference type="EMBL" id="CCH70789.1"/>
    </source>
</evidence>
<dbReference type="OrthoDB" id="1253990at2"/>
<dbReference type="NCBIfam" id="TIGR00199">
    <property type="entry name" value="PncC_domain"/>
    <property type="match status" value="1"/>
</dbReference>
<dbReference type="Proteomes" id="UP000013167">
    <property type="component" value="Unassembled WGS sequence"/>
</dbReference>
<protein>
    <submittedName>
        <fullName evidence="2">Competence/damage-inducible protein cinA</fullName>
    </submittedName>
</protein>
<evidence type="ECO:0000313" key="3">
    <source>
        <dbReference type="Proteomes" id="UP000013167"/>
    </source>
</evidence>
<feature type="domain" description="CinA C-terminal" evidence="1">
    <location>
        <begin position="7"/>
        <end position="157"/>
    </location>
</feature>
<name>N0E5Y5_9MICO</name>
<dbReference type="STRING" id="1193181.BN10_680015"/>
<dbReference type="AlphaFoldDB" id="N0E5Y5"/>
<proteinExistence type="predicted"/>
<dbReference type="InterPro" id="IPR008136">
    <property type="entry name" value="CinA_C"/>
</dbReference>
<dbReference type="eggNOG" id="COG1546">
    <property type="taxonomic scope" value="Bacteria"/>
</dbReference>
<dbReference type="RefSeq" id="WP_010850632.1">
    <property type="nucleotide sequence ID" value="NZ_HF570956.1"/>
</dbReference>
<dbReference type="Gene3D" id="3.90.950.20">
    <property type="entry name" value="CinA-like"/>
    <property type="match status" value="1"/>
</dbReference>
<gene>
    <name evidence="2" type="ORF">BN10_680015</name>
</gene>
<comment type="caution">
    <text evidence="2">The sequence shown here is derived from an EMBL/GenBank/DDBJ whole genome shotgun (WGS) entry which is preliminary data.</text>
</comment>
<dbReference type="InterPro" id="IPR036653">
    <property type="entry name" value="CinA-like_C"/>
</dbReference>
<sequence>MTQPSNARQVVLALRDQGLTIATAESLTGGLVCAALVDVPGASLVVRGGIVAYATDLKAALLEVPVDLLAARGAVDPDVASAMADGVRARCGADIGVATTGVAGPDPQDGMPVGTVHLAVAGPGAGRVQVESVLFTGDRNSIRRQSVDSALLLVSRVLDVAAGR</sequence>
<reference evidence="2 3" key="1">
    <citation type="journal article" date="2013" name="ISME J.">
        <title>A metabolic model for members of the genus Tetrasphaera involved in enhanced biological phosphorus removal.</title>
        <authorList>
            <person name="Kristiansen R."/>
            <person name="Nguyen H.T.T."/>
            <person name="Saunders A.M."/>
            <person name="Nielsen J.L."/>
            <person name="Wimmer R."/>
            <person name="Le V.Q."/>
            <person name="McIlroy S.J."/>
            <person name="Petrovski S."/>
            <person name="Seviour R.J."/>
            <person name="Calteau A."/>
            <person name="Nielsen K.L."/>
            <person name="Nielsen P.H."/>
        </authorList>
    </citation>
    <scope>NUCLEOTIDE SEQUENCE [LARGE SCALE GENOMIC DNA]</scope>
    <source>
        <strain evidence="2 3">Lp2</strain>
    </source>
</reference>
<dbReference type="EMBL" id="CAIZ01000139">
    <property type="protein sequence ID" value="CCH70789.1"/>
    <property type="molecule type" value="Genomic_DNA"/>
</dbReference>
<organism evidence="2 3">
    <name type="scientific">Phycicoccus elongatus Lp2</name>
    <dbReference type="NCBI Taxonomy" id="1193181"/>
    <lineage>
        <taxon>Bacteria</taxon>
        <taxon>Bacillati</taxon>
        <taxon>Actinomycetota</taxon>
        <taxon>Actinomycetes</taxon>
        <taxon>Micrococcales</taxon>
        <taxon>Intrasporangiaceae</taxon>
        <taxon>Phycicoccus</taxon>
    </lineage>
</organism>